<dbReference type="Proteomes" id="UP000233180">
    <property type="component" value="Unassembled WGS sequence"/>
</dbReference>
<dbReference type="OMA" id="PSIKARM"/>
<organism evidence="2 3">
    <name type="scientific">Rhinopithecus bieti</name>
    <name type="common">Black snub-nosed monkey</name>
    <name type="synonym">Pygathrix bieti</name>
    <dbReference type="NCBI Taxonomy" id="61621"/>
    <lineage>
        <taxon>Eukaryota</taxon>
        <taxon>Metazoa</taxon>
        <taxon>Chordata</taxon>
        <taxon>Craniata</taxon>
        <taxon>Vertebrata</taxon>
        <taxon>Euteleostomi</taxon>
        <taxon>Mammalia</taxon>
        <taxon>Eutheria</taxon>
        <taxon>Euarchontoglires</taxon>
        <taxon>Primates</taxon>
        <taxon>Haplorrhini</taxon>
        <taxon>Catarrhini</taxon>
        <taxon>Cercopithecidae</taxon>
        <taxon>Colobinae</taxon>
        <taxon>Rhinopithecus</taxon>
    </lineage>
</organism>
<evidence type="ECO:0000256" key="1">
    <source>
        <dbReference type="SAM" id="MobiDB-lite"/>
    </source>
</evidence>
<dbReference type="AlphaFoldDB" id="A0A2K6LA55"/>
<dbReference type="GeneTree" id="ENSGT00410000028866"/>
<name>A0A2K6LA55_RHIBE</name>
<reference evidence="2" key="3">
    <citation type="submission" date="2025-09" db="UniProtKB">
        <authorList>
            <consortium name="Ensembl"/>
        </authorList>
    </citation>
    <scope>IDENTIFICATION</scope>
</reference>
<proteinExistence type="predicted"/>
<accession>A0A2K6LA55</accession>
<protein>
    <submittedName>
        <fullName evidence="2">Uncharacterized protein</fullName>
    </submittedName>
</protein>
<sequence length="112" mass="12633">MAMPTLTAKLYSLLFRSRTRSTSTSARGSYGNTSSKSMRKSSSLEAPIQARRTRSTRQLFAQSWGLSLKTMLKLLFMYHSSLLARNGFTYKTDSLPSAVFEVCLVSIIKKYM</sequence>
<reference evidence="2" key="2">
    <citation type="submission" date="2025-08" db="UniProtKB">
        <authorList>
            <consortium name="Ensembl"/>
        </authorList>
    </citation>
    <scope>IDENTIFICATION</scope>
</reference>
<dbReference type="STRING" id="61621.ENSRBIP00000020393"/>
<evidence type="ECO:0000313" key="3">
    <source>
        <dbReference type="Proteomes" id="UP000233180"/>
    </source>
</evidence>
<feature type="compositionally biased region" description="Low complexity" evidence="1">
    <location>
        <begin position="34"/>
        <end position="43"/>
    </location>
</feature>
<keyword evidence="3" id="KW-1185">Reference proteome</keyword>
<evidence type="ECO:0000313" key="2">
    <source>
        <dbReference type="Ensembl" id="ENSRBIP00000020393.1"/>
    </source>
</evidence>
<reference evidence="2 3" key="1">
    <citation type="submission" date="2016-06" db="EMBL/GenBank/DDBJ databases">
        <title>Genome of Rhinopithecus bieti.</title>
        <authorList>
            <person name="Wu"/>
            <person name="C.-I. and Zhang"/>
            <person name="Y."/>
        </authorList>
    </citation>
    <scope>NUCLEOTIDE SEQUENCE</scope>
</reference>
<feature type="region of interest" description="Disordered" evidence="1">
    <location>
        <begin position="18"/>
        <end position="51"/>
    </location>
</feature>
<dbReference type="Ensembl" id="ENSRBIT00000044273.1">
    <property type="protein sequence ID" value="ENSRBIP00000020393.1"/>
    <property type="gene ID" value="ENSRBIG00000034190.1"/>
</dbReference>